<dbReference type="PANTHER" id="PTHR30203">
    <property type="entry name" value="OUTER MEMBRANE CATION EFFLUX PROTEIN"/>
    <property type="match status" value="1"/>
</dbReference>
<gene>
    <name evidence="9" type="ORF">NNO07_09775</name>
</gene>
<comment type="similarity">
    <text evidence="1 7">Belongs to the outer membrane factor (OMF) (TC 1.B.17) family.</text>
</comment>
<keyword evidence="4 7" id="KW-0564">Palmitate</keyword>
<keyword evidence="2 7" id="KW-1134">Transmembrane beta strand</keyword>
<evidence type="ECO:0000256" key="7">
    <source>
        <dbReference type="RuleBase" id="RU362097"/>
    </source>
</evidence>
<keyword evidence="8" id="KW-0175">Coiled coil</keyword>
<feature type="coiled-coil region" evidence="8">
    <location>
        <begin position="192"/>
        <end position="219"/>
    </location>
</feature>
<comment type="caution">
    <text evidence="9">The sequence shown here is derived from an EMBL/GenBank/DDBJ whole genome shotgun (WGS) entry which is preliminary data.</text>
</comment>
<accession>A0ABT4Y3K0</accession>
<dbReference type="Gene3D" id="1.20.1600.10">
    <property type="entry name" value="Outer membrane efflux proteins (OEP)"/>
    <property type="match status" value="1"/>
</dbReference>
<evidence type="ECO:0000256" key="4">
    <source>
        <dbReference type="ARBA" id="ARBA00023139"/>
    </source>
</evidence>
<dbReference type="Pfam" id="PF02321">
    <property type="entry name" value="OEP"/>
    <property type="match status" value="2"/>
</dbReference>
<evidence type="ECO:0000256" key="5">
    <source>
        <dbReference type="ARBA" id="ARBA00023237"/>
    </source>
</evidence>
<sequence length="475" mass="51138">MPSNLAKTAAIGVMLYQLAGCTVGPDYHTPESNLSAPLAGVTTPEFPMRAPAPPLEQWWKGFSDPVLDGIVQRALDQNLDMAIALARVEQARAAANSAGAARLPEVSLDGRYLHQRQSLKSPEGQLASASPGFDRNQDIVSLGVGASWETDLAGGLKRSDEAAMAELQAAEASRAGVRVSIAAEAADAYIRIRGAQRRIQVAQEQIRTQEELLALVQDRFNGGVATQRELAQARALLLQARTTPPPLRTELAVQLNRLDVLLGVQPGTYAKVLLEQPQDYRVPGITADLSPASLLRRRPDVIAAERRLAASTARIGVAVAEYYPHVTLGGILGSQSLHGGLFSSDAFQPQAFIGLHWRLFDFGRVDAEVAQARGTEAQALAEYRQTMLRAAEDVENAITTQVHLSVQRRELDAEIEAHHVAREAARQAYEGGAVSLREVLDEDQQLLAARDLQAQLAANDARAAVATFRALGGGW</sequence>
<comment type="subcellular location">
    <subcellularLocation>
        <location evidence="7">Cell outer membrane</location>
        <topology evidence="7">Lipid-anchor</topology>
    </subcellularLocation>
</comment>
<evidence type="ECO:0000256" key="3">
    <source>
        <dbReference type="ARBA" id="ARBA00022692"/>
    </source>
</evidence>
<dbReference type="RefSeq" id="WP_271470618.1">
    <property type="nucleotide sequence ID" value="NZ_JANEWF010000007.1"/>
</dbReference>
<protein>
    <submittedName>
        <fullName evidence="9">Efflux transporter outer membrane subunit</fullName>
    </submittedName>
</protein>
<dbReference type="Proteomes" id="UP001211689">
    <property type="component" value="Unassembled WGS sequence"/>
</dbReference>
<dbReference type="EMBL" id="JANEWF010000007">
    <property type="protein sequence ID" value="MDA8483356.1"/>
    <property type="molecule type" value="Genomic_DNA"/>
</dbReference>
<dbReference type="Gene3D" id="2.20.200.10">
    <property type="entry name" value="Outer membrane efflux proteins (OEP)"/>
    <property type="match status" value="1"/>
</dbReference>
<keyword evidence="5" id="KW-0998">Cell outer membrane</keyword>
<dbReference type="PANTHER" id="PTHR30203:SF25">
    <property type="entry name" value="OUTER MEMBRANE PROTEIN-RELATED"/>
    <property type="match status" value="1"/>
</dbReference>
<evidence type="ECO:0000256" key="6">
    <source>
        <dbReference type="ARBA" id="ARBA00023288"/>
    </source>
</evidence>
<keyword evidence="6 7" id="KW-0449">Lipoprotein</keyword>
<organism evidence="9 10">
    <name type="scientific">Metapseudomonas resinovorans</name>
    <name type="common">Pseudomonas resinovorans</name>
    <dbReference type="NCBI Taxonomy" id="53412"/>
    <lineage>
        <taxon>Bacteria</taxon>
        <taxon>Pseudomonadati</taxon>
        <taxon>Pseudomonadota</taxon>
        <taxon>Gammaproteobacteria</taxon>
        <taxon>Pseudomonadales</taxon>
        <taxon>Pseudomonadaceae</taxon>
        <taxon>Metapseudomonas</taxon>
    </lineage>
</organism>
<evidence type="ECO:0000256" key="2">
    <source>
        <dbReference type="ARBA" id="ARBA00022452"/>
    </source>
</evidence>
<keyword evidence="7" id="KW-0472">Membrane</keyword>
<keyword evidence="3 7" id="KW-0812">Transmembrane</keyword>
<reference evidence="9 10" key="1">
    <citation type="submission" date="2022-07" db="EMBL/GenBank/DDBJ databases">
        <title>Genome Analysis of Selected Gammaproteobacteria from Nigerian Food snails.</title>
        <authorList>
            <person name="Okafor A.C."/>
        </authorList>
    </citation>
    <scope>NUCLEOTIDE SEQUENCE [LARGE SCALE GENOMIC DNA]</scope>
    <source>
        <strain evidence="9 10">Awg 2</strain>
    </source>
</reference>
<dbReference type="NCBIfam" id="TIGR01845">
    <property type="entry name" value="outer_NodT"/>
    <property type="match status" value="1"/>
</dbReference>
<evidence type="ECO:0000313" key="10">
    <source>
        <dbReference type="Proteomes" id="UP001211689"/>
    </source>
</evidence>
<dbReference type="InterPro" id="IPR003423">
    <property type="entry name" value="OMP_efflux"/>
</dbReference>
<evidence type="ECO:0000256" key="1">
    <source>
        <dbReference type="ARBA" id="ARBA00007613"/>
    </source>
</evidence>
<dbReference type="InterPro" id="IPR010131">
    <property type="entry name" value="MdtP/NodT-like"/>
</dbReference>
<name>A0ABT4Y3K0_METRE</name>
<proteinExistence type="inferred from homology"/>
<dbReference type="SUPFAM" id="SSF56954">
    <property type="entry name" value="Outer membrane efflux proteins (OEP)"/>
    <property type="match status" value="1"/>
</dbReference>
<evidence type="ECO:0000256" key="8">
    <source>
        <dbReference type="SAM" id="Coils"/>
    </source>
</evidence>
<keyword evidence="10" id="KW-1185">Reference proteome</keyword>
<evidence type="ECO:0000313" key="9">
    <source>
        <dbReference type="EMBL" id="MDA8483356.1"/>
    </source>
</evidence>